<gene>
    <name evidence="10" type="ORF">SAMN04489834_0195</name>
</gene>
<feature type="binding site" evidence="7">
    <location>
        <begin position="461"/>
        <end position="465"/>
    </location>
    <ligand>
        <name>substrate</name>
    </ligand>
</feature>
<evidence type="ECO:0000313" key="10">
    <source>
        <dbReference type="EMBL" id="SDR77150.1"/>
    </source>
</evidence>
<dbReference type="STRING" id="412690.SAMN04489834_0195"/>
<dbReference type="Gene3D" id="2.70.98.60">
    <property type="entry name" value="alpha-galactosidase from lactobacil brevis"/>
    <property type="match status" value="1"/>
</dbReference>
<protein>
    <recommendedName>
        <fullName evidence="2 5">Alpha-galactosidase</fullName>
        <ecNumber evidence="2 5">3.2.1.22</ecNumber>
    </recommendedName>
</protein>
<dbReference type="InterPro" id="IPR031704">
    <property type="entry name" value="Glyco_hydro_36_N"/>
</dbReference>
<dbReference type="InterPro" id="IPR038417">
    <property type="entry name" value="Alpga-gal_N_sf"/>
</dbReference>
<dbReference type="PIRSF" id="PIRSF005536">
    <property type="entry name" value="Agal"/>
    <property type="match status" value="1"/>
</dbReference>
<dbReference type="AlphaFoldDB" id="A0A1H1LS14"/>
<feature type="domain" description="Glycosyl hydrolase family 36 N-terminal" evidence="9">
    <location>
        <begin position="28"/>
        <end position="274"/>
    </location>
</feature>
<name>A0A1H1LS14_9MICO</name>
<feature type="active site" description="Proton donor" evidence="6">
    <location>
        <position position="529"/>
    </location>
</feature>
<evidence type="ECO:0000256" key="5">
    <source>
        <dbReference type="PIRNR" id="PIRNR005536"/>
    </source>
</evidence>
<dbReference type="GO" id="GO:0016052">
    <property type="term" value="P:carbohydrate catabolic process"/>
    <property type="evidence" value="ECO:0007669"/>
    <property type="project" value="InterPro"/>
</dbReference>
<dbReference type="CDD" id="cd14791">
    <property type="entry name" value="GH36"/>
    <property type="match status" value="1"/>
</dbReference>
<dbReference type="InterPro" id="IPR013780">
    <property type="entry name" value="Glyco_hydro_b"/>
</dbReference>
<dbReference type="PRINTS" id="PR00743">
    <property type="entry name" value="GLHYDRLASE36"/>
</dbReference>
<dbReference type="InterPro" id="IPR031705">
    <property type="entry name" value="Glyco_hydro_36_C"/>
</dbReference>
<dbReference type="Gene3D" id="3.20.20.70">
    <property type="entry name" value="Aldolase class I"/>
    <property type="match status" value="1"/>
</dbReference>
<dbReference type="PANTHER" id="PTHR43053:SF3">
    <property type="entry name" value="ALPHA-GALACTOSIDASE C-RELATED"/>
    <property type="match status" value="1"/>
</dbReference>
<dbReference type="EMBL" id="LT629742">
    <property type="protein sequence ID" value="SDR77150.1"/>
    <property type="molecule type" value="Genomic_DNA"/>
</dbReference>
<evidence type="ECO:0000256" key="2">
    <source>
        <dbReference type="ARBA" id="ARBA00012755"/>
    </source>
</evidence>
<dbReference type="Proteomes" id="UP000181956">
    <property type="component" value="Chromosome I"/>
</dbReference>
<dbReference type="EC" id="3.2.1.22" evidence="2 5"/>
<feature type="binding site" evidence="7">
    <location>
        <begin position="351"/>
        <end position="352"/>
    </location>
    <ligand>
        <name>substrate</name>
    </ligand>
</feature>
<evidence type="ECO:0000313" key="11">
    <source>
        <dbReference type="Proteomes" id="UP000181956"/>
    </source>
</evidence>
<dbReference type="InterPro" id="IPR017853">
    <property type="entry name" value="GH"/>
</dbReference>
<organism evidence="10 11">
    <name type="scientific">Microterricola viridarii</name>
    <dbReference type="NCBI Taxonomy" id="412690"/>
    <lineage>
        <taxon>Bacteria</taxon>
        <taxon>Bacillati</taxon>
        <taxon>Actinomycetota</taxon>
        <taxon>Actinomycetes</taxon>
        <taxon>Micrococcales</taxon>
        <taxon>Microbacteriaceae</taxon>
        <taxon>Microterricola</taxon>
    </lineage>
</organism>
<feature type="binding site" evidence="7">
    <location>
        <position position="507"/>
    </location>
    <ligand>
        <name>substrate</name>
    </ligand>
</feature>
<reference evidence="11" key="1">
    <citation type="submission" date="2016-10" db="EMBL/GenBank/DDBJ databases">
        <authorList>
            <person name="Varghese N."/>
            <person name="Submissions S."/>
        </authorList>
    </citation>
    <scope>NUCLEOTIDE SEQUENCE [LARGE SCALE GENOMIC DNA]</scope>
    <source>
        <strain evidence="11">DSM 21772</strain>
    </source>
</reference>
<keyword evidence="4 5" id="KW-0326">Glycosidase</keyword>
<feature type="binding site" evidence="7">
    <location>
        <position position="529"/>
    </location>
    <ligand>
        <name>substrate</name>
    </ligand>
</feature>
<comment type="similarity">
    <text evidence="5">Belongs to the glycosyl hydrolase.</text>
</comment>
<keyword evidence="3 5" id="KW-0378">Hydrolase</keyword>
<dbReference type="InterPro" id="IPR013785">
    <property type="entry name" value="Aldolase_TIM"/>
</dbReference>
<keyword evidence="11" id="KW-1185">Reference proteome</keyword>
<dbReference type="InterPro" id="IPR002252">
    <property type="entry name" value="Glyco_hydro_36"/>
</dbReference>
<sequence>MATHPALGVTLRSAGTALVLDLSDGQIPAVLHWGADCGELSAAGYLALRDAGELPLAPSEPDVPVRVSLLPEHGAGWFGRPGLSGSRSGTAWSPHWQTTLLTLDGVALDPASAGTVLNHGAGTLIATAEDAAGGLGLTLTVELTAAGVVRTRAAVQNLGDGEYQLDELLLCLPTPITASEVLDFAGRWGQERAPQRHAMTVGTHRREGRLGRTGLDAATILHAGTPGFGFARGEVWGIHTAWSGNHVHQLERVLSGVQLLGGGELLLPGEVRLARGESYESPWVYGIYGDGLDESARRMHRQLRARPGHAAGERPVTLNTWEAVYFDHDLDTLRELADTAAELGFERFVLDDGWFGSRRDDHSGLGDWFVSPDAWPNGLHPLIDHVRGLGMQFGIWFEPEMINVDSELARAHPEWIMATGARLPIEARHQQALNLGIPECYAHILGAMCAVLDEYEISYIKWDHNRNLVDAGTLPSGRPGVHAQTLAFYRLVAELKSRYPGLEIESCSSGGGRIDMGALENTDRVWVSDNNDPLDRQRINRWTSQLVPPEMMGTHIASQTSHTTGRTHTLSFRALTAVFGHLGVEWDFRRSTAEELAELREWIALYKQSRALLHDGDIVRLDHSDETVAVHGVVARDRSAALFSLASLAASAVSNPGRIRFPGLDPAAGYRVEPLPVGSTLQSLVPAPWWADAPLELSGAALGTVGLAAPLLRPEQGVLFRVTRVG</sequence>
<dbReference type="Pfam" id="PF02065">
    <property type="entry name" value="Melibiase"/>
    <property type="match status" value="1"/>
</dbReference>
<dbReference type="PROSITE" id="PS00512">
    <property type="entry name" value="ALPHA_GALACTOSIDASE"/>
    <property type="match status" value="1"/>
</dbReference>
<evidence type="ECO:0000256" key="1">
    <source>
        <dbReference type="ARBA" id="ARBA00001255"/>
    </source>
</evidence>
<dbReference type="PANTHER" id="PTHR43053">
    <property type="entry name" value="GLYCOSIDASE FAMILY 31"/>
    <property type="match status" value="1"/>
</dbReference>
<feature type="binding site" evidence="7">
    <location>
        <position position="188"/>
    </location>
    <ligand>
        <name>substrate</name>
    </ligand>
</feature>
<evidence type="ECO:0000256" key="7">
    <source>
        <dbReference type="PIRSR" id="PIRSR005536-2"/>
    </source>
</evidence>
<dbReference type="Pfam" id="PF16874">
    <property type="entry name" value="Glyco_hydro_36C"/>
    <property type="match status" value="1"/>
</dbReference>
<evidence type="ECO:0000256" key="4">
    <source>
        <dbReference type="ARBA" id="ARBA00023295"/>
    </source>
</evidence>
<evidence type="ECO:0000259" key="9">
    <source>
        <dbReference type="Pfam" id="PF16875"/>
    </source>
</evidence>
<dbReference type="InterPro" id="IPR050985">
    <property type="entry name" value="Alpha-glycosidase_related"/>
</dbReference>
<dbReference type="Pfam" id="PF16875">
    <property type="entry name" value="Glyco_hydro_36N"/>
    <property type="match status" value="1"/>
</dbReference>
<feature type="active site" description="Nucleophile" evidence="6">
    <location>
        <position position="463"/>
    </location>
</feature>
<comment type="catalytic activity">
    <reaction evidence="1 5">
        <text>Hydrolysis of terminal, non-reducing alpha-D-galactose residues in alpha-D-galactosides, including galactose oligosaccharides, galactomannans and galactolipids.</text>
        <dbReference type="EC" id="3.2.1.22"/>
    </reaction>
</comment>
<dbReference type="FunFam" id="3.20.20.70:FF:000118">
    <property type="entry name" value="Alpha-galactosidase"/>
    <property type="match status" value="1"/>
</dbReference>
<accession>A0A1H1LS14</accession>
<evidence type="ECO:0000256" key="3">
    <source>
        <dbReference type="ARBA" id="ARBA00022801"/>
    </source>
</evidence>
<evidence type="ECO:0000256" key="6">
    <source>
        <dbReference type="PIRSR" id="PIRSR005536-1"/>
    </source>
</evidence>
<feature type="binding site" evidence="7">
    <location>
        <position position="428"/>
    </location>
    <ligand>
        <name>substrate</name>
    </ligand>
</feature>
<evidence type="ECO:0000259" key="8">
    <source>
        <dbReference type="Pfam" id="PF16874"/>
    </source>
</evidence>
<feature type="domain" description="Glycosyl hydrolase family 36 C-terminal" evidence="8">
    <location>
        <begin position="630"/>
        <end position="712"/>
    </location>
</feature>
<dbReference type="GO" id="GO:0004557">
    <property type="term" value="F:alpha-galactosidase activity"/>
    <property type="evidence" value="ECO:0007669"/>
    <property type="project" value="UniProtKB-UniRule"/>
</dbReference>
<dbReference type="Gene3D" id="2.60.40.1180">
    <property type="entry name" value="Golgi alpha-mannosidase II"/>
    <property type="match status" value="1"/>
</dbReference>
<dbReference type="RefSeq" id="WP_083362380.1">
    <property type="nucleotide sequence ID" value="NZ_LT629742.1"/>
</dbReference>
<proteinExistence type="inferred from homology"/>
<dbReference type="InterPro" id="IPR000111">
    <property type="entry name" value="Glyco_hydro_27/36_CS"/>
</dbReference>
<dbReference type="OrthoDB" id="9758822at2"/>
<dbReference type="SUPFAM" id="SSF51445">
    <property type="entry name" value="(Trans)glycosidases"/>
    <property type="match status" value="1"/>
</dbReference>